<sequence length="357" mass="40966">MAKHLSSNRLRWDLSPSDIKTRAEELKVTTKAVYDAVGSVSKENVTYENIIQALANNDCEYGVMRNMLDFPQHVAPSKELREASTDADKVLSEFDVEMSMRQDVFDNLVAFQEKTDVSSLKHEAKRYLEKKIKLGRRNGLHLPKDVQDQVKALKKRASDIGIDYNKNVNDENTILEFAEAELGGLPDDIIKRLEKTPEGKCKVTLKYPDYFPVMRKAHNPETRRKVETAFNSRCKVENTKILEELVEIRAKLAKLLGYSTHAEYILEMRMAKTPETVATFLSGLAEKLRTLQREELEGFLKYKEEDVSSCFEPMSMRKDSKTCVERPPRETQRAIFINRSSLHRESGGRKGLLVVCW</sequence>
<reference evidence="11" key="2">
    <citation type="submission" date="2021-01" db="UniProtKB">
        <authorList>
            <consortium name="EnsemblMetazoa"/>
        </authorList>
    </citation>
    <scope>IDENTIFICATION</scope>
</reference>
<keyword evidence="3" id="KW-0963">Cytoplasm</keyword>
<name>A0A7M7RIW5_STRPU</name>
<dbReference type="GO" id="GO:0005737">
    <property type="term" value="C:cytoplasm"/>
    <property type="evidence" value="ECO:0007669"/>
    <property type="project" value="UniProtKB-SubCell"/>
</dbReference>
<proteinExistence type="inferred from homology"/>
<keyword evidence="7 9" id="KW-0862">Zinc</keyword>
<dbReference type="RefSeq" id="XP_799208.2">
    <property type="nucleotide sequence ID" value="XM_794115.5"/>
</dbReference>
<accession>A0A7M7RIW5</accession>
<keyword evidence="12" id="KW-1185">Reference proteome</keyword>
<evidence type="ECO:0000256" key="6">
    <source>
        <dbReference type="ARBA" id="ARBA00022801"/>
    </source>
</evidence>
<comment type="similarity">
    <text evidence="2 9">Belongs to the peptidase M3 family.</text>
</comment>
<evidence type="ECO:0000256" key="7">
    <source>
        <dbReference type="ARBA" id="ARBA00022833"/>
    </source>
</evidence>
<comment type="cofactor">
    <cofactor evidence="9">
        <name>Zn(2+)</name>
        <dbReference type="ChEBI" id="CHEBI:29105"/>
    </cofactor>
    <text evidence="9">Binds 1 zinc ion.</text>
</comment>
<evidence type="ECO:0000313" key="12">
    <source>
        <dbReference type="Proteomes" id="UP000007110"/>
    </source>
</evidence>
<dbReference type="FunFam" id="1.20.1050.40:FF:000001">
    <property type="entry name" value="Thimet oligopeptidase 1"/>
    <property type="match status" value="1"/>
</dbReference>
<comment type="subcellular location">
    <subcellularLocation>
        <location evidence="1">Cytoplasm</location>
    </subcellularLocation>
</comment>
<dbReference type="OMA" id="CEYTSER"/>
<keyword evidence="8 9" id="KW-0482">Metalloprotease</keyword>
<evidence type="ECO:0000256" key="8">
    <source>
        <dbReference type="ARBA" id="ARBA00023049"/>
    </source>
</evidence>
<dbReference type="PANTHER" id="PTHR11804">
    <property type="entry name" value="PROTEASE M3 THIMET OLIGOPEPTIDASE-RELATED"/>
    <property type="match status" value="1"/>
</dbReference>
<evidence type="ECO:0000256" key="2">
    <source>
        <dbReference type="ARBA" id="ARBA00006040"/>
    </source>
</evidence>
<evidence type="ECO:0000256" key="4">
    <source>
        <dbReference type="ARBA" id="ARBA00022670"/>
    </source>
</evidence>
<keyword evidence="4 9" id="KW-0645">Protease</keyword>
<dbReference type="Pfam" id="PF01432">
    <property type="entry name" value="Peptidase_M3"/>
    <property type="match status" value="1"/>
</dbReference>
<dbReference type="GO" id="GO:0006508">
    <property type="term" value="P:proteolysis"/>
    <property type="evidence" value="ECO:0007669"/>
    <property type="project" value="UniProtKB-KW"/>
</dbReference>
<dbReference type="InterPro" id="IPR024077">
    <property type="entry name" value="Neurolysin/TOP_dom2"/>
</dbReference>
<dbReference type="GO" id="GO:0046872">
    <property type="term" value="F:metal ion binding"/>
    <property type="evidence" value="ECO:0007669"/>
    <property type="project" value="UniProtKB-UniRule"/>
</dbReference>
<feature type="domain" description="Peptidase M3A/M3B catalytic" evidence="10">
    <location>
        <begin position="213"/>
        <end position="306"/>
    </location>
</feature>
<dbReference type="AlphaFoldDB" id="A0A7M7RIW5"/>
<dbReference type="KEGG" id="spu:594682"/>
<dbReference type="Gene3D" id="1.20.1050.40">
    <property type="entry name" value="Endopeptidase. Chain P, domain 1"/>
    <property type="match status" value="1"/>
</dbReference>
<evidence type="ECO:0000259" key="10">
    <source>
        <dbReference type="Pfam" id="PF01432"/>
    </source>
</evidence>
<dbReference type="InParanoid" id="A0A7M7RIW5"/>
<protein>
    <recommendedName>
        <fullName evidence="10">Peptidase M3A/M3B catalytic domain-containing protein</fullName>
    </recommendedName>
</protein>
<dbReference type="GO" id="GO:0004222">
    <property type="term" value="F:metalloendopeptidase activity"/>
    <property type="evidence" value="ECO:0007669"/>
    <property type="project" value="InterPro"/>
</dbReference>
<organism evidence="11 12">
    <name type="scientific">Strongylocentrotus purpuratus</name>
    <name type="common">Purple sea urchin</name>
    <dbReference type="NCBI Taxonomy" id="7668"/>
    <lineage>
        <taxon>Eukaryota</taxon>
        <taxon>Metazoa</taxon>
        <taxon>Echinodermata</taxon>
        <taxon>Eleutherozoa</taxon>
        <taxon>Echinozoa</taxon>
        <taxon>Echinoidea</taxon>
        <taxon>Euechinoidea</taxon>
        <taxon>Echinacea</taxon>
        <taxon>Camarodonta</taxon>
        <taxon>Echinidea</taxon>
        <taxon>Strongylocentrotidae</taxon>
        <taxon>Strongylocentrotus</taxon>
    </lineage>
</organism>
<dbReference type="FunFam" id="1.10.1370.10:FF:000025">
    <property type="entry name" value="Uncharacterized protein"/>
    <property type="match status" value="1"/>
</dbReference>
<dbReference type="Gene3D" id="1.10.1370.10">
    <property type="entry name" value="Neurolysin, domain 3"/>
    <property type="match status" value="1"/>
</dbReference>
<evidence type="ECO:0000256" key="3">
    <source>
        <dbReference type="ARBA" id="ARBA00022490"/>
    </source>
</evidence>
<dbReference type="EnsemblMetazoa" id="XM_794115">
    <property type="protein sequence ID" value="XP_799208"/>
    <property type="gene ID" value="LOC594682"/>
</dbReference>
<evidence type="ECO:0000256" key="5">
    <source>
        <dbReference type="ARBA" id="ARBA00022723"/>
    </source>
</evidence>
<dbReference type="OrthoDB" id="534666at2759"/>
<dbReference type="Proteomes" id="UP000007110">
    <property type="component" value="Unassembled WGS sequence"/>
</dbReference>
<evidence type="ECO:0000256" key="1">
    <source>
        <dbReference type="ARBA" id="ARBA00004496"/>
    </source>
</evidence>
<dbReference type="InterPro" id="IPR001567">
    <property type="entry name" value="Pept_M3A_M3B_dom"/>
</dbReference>
<dbReference type="InterPro" id="IPR024080">
    <property type="entry name" value="Neurolysin/TOP_N"/>
</dbReference>
<evidence type="ECO:0000256" key="9">
    <source>
        <dbReference type="RuleBase" id="RU003435"/>
    </source>
</evidence>
<dbReference type="PANTHER" id="PTHR11804:SF84">
    <property type="entry name" value="SACCHAROLYSIN"/>
    <property type="match status" value="1"/>
</dbReference>
<dbReference type="SUPFAM" id="SSF55486">
    <property type="entry name" value="Metalloproteases ('zincins'), catalytic domain"/>
    <property type="match status" value="1"/>
</dbReference>
<dbReference type="GeneID" id="594682"/>
<keyword evidence="6 9" id="KW-0378">Hydrolase</keyword>
<evidence type="ECO:0000313" key="11">
    <source>
        <dbReference type="EnsemblMetazoa" id="XP_799208"/>
    </source>
</evidence>
<reference evidence="12" key="1">
    <citation type="submission" date="2015-02" db="EMBL/GenBank/DDBJ databases">
        <title>Genome sequencing for Strongylocentrotus purpuratus.</title>
        <authorList>
            <person name="Murali S."/>
            <person name="Liu Y."/>
            <person name="Vee V."/>
            <person name="English A."/>
            <person name="Wang M."/>
            <person name="Skinner E."/>
            <person name="Han Y."/>
            <person name="Muzny D.M."/>
            <person name="Worley K.C."/>
            <person name="Gibbs R.A."/>
        </authorList>
    </citation>
    <scope>NUCLEOTIDE SEQUENCE</scope>
</reference>
<keyword evidence="5 9" id="KW-0479">Metal-binding</keyword>
<dbReference type="InterPro" id="IPR045090">
    <property type="entry name" value="Pept_M3A_M3B"/>
</dbReference>